<evidence type="ECO:0000313" key="3">
    <source>
        <dbReference type="Proteomes" id="UP000294599"/>
    </source>
</evidence>
<feature type="signal peptide" evidence="1">
    <location>
        <begin position="1"/>
        <end position="23"/>
    </location>
</feature>
<dbReference type="RefSeq" id="WP_123521439.1">
    <property type="nucleotide sequence ID" value="NZ_JBHMFH010000001.1"/>
</dbReference>
<dbReference type="EMBL" id="SMAF01000034">
    <property type="protein sequence ID" value="TCS92521.1"/>
    <property type="molecule type" value="Genomic_DNA"/>
</dbReference>
<dbReference type="Proteomes" id="UP000294599">
    <property type="component" value="Unassembled WGS sequence"/>
</dbReference>
<evidence type="ECO:0000313" key="2">
    <source>
        <dbReference type="EMBL" id="TCS92521.1"/>
    </source>
</evidence>
<accession>A0A4S3KUG2</accession>
<organism evidence="2 3">
    <name type="scientific">Pseudofulvimonas gallinarii</name>
    <dbReference type="NCBI Taxonomy" id="634155"/>
    <lineage>
        <taxon>Bacteria</taxon>
        <taxon>Pseudomonadati</taxon>
        <taxon>Pseudomonadota</taxon>
        <taxon>Gammaproteobacteria</taxon>
        <taxon>Lysobacterales</taxon>
        <taxon>Rhodanobacteraceae</taxon>
        <taxon>Pseudofulvimonas</taxon>
    </lineage>
</organism>
<proteinExistence type="predicted"/>
<feature type="chain" id="PRO_5030100267" evidence="1">
    <location>
        <begin position="24"/>
        <end position="155"/>
    </location>
</feature>
<keyword evidence="3" id="KW-1185">Reference proteome</keyword>
<protein>
    <submittedName>
        <fullName evidence="2">Uncharacterized protein</fullName>
    </submittedName>
</protein>
<dbReference type="AlphaFoldDB" id="A0A4S3KUG2"/>
<gene>
    <name evidence="2" type="ORF">EDC25_1343</name>
</gene>
<sequence length="155" mass="16568">MIARHFSRVLGLAALAVPAAVPAQVDFEVEFDASASVLTAGERELLTQHVQEAGRRWLQVIDHVEKATISIRLFVNDQPTASAASAVAGPAGLVVDGRTLYYEGAAYELLTGEDPNSFLEHDADFAVGLASATTSGSTPIRSIAWRRCLSTRSTR</sequence>
<keyword evidence="1" id="KW-0732">Signal</keyword>
<evidence type="ECO:0000256" key="1">
    <source>
        <dbReference type="SAM" id="SignalP"/>
    </source>
</evidence>
<reference evidence="2 3" key="1">
    <citation type="submission" date="2019-03" db="EMBL/GenBank/DDBJ databases">
        <title>Genomic Encyclopedia of Type Strains, Phase IV (KMG-IV): sequencing the most valuable type-strain genomes for metagenomic binning, comparative biology and taxonomic classification.</title>
        <authorList>
            <person name="Goeker M."/>
        </authorList>
    </citation>
    <scope>NUCLEOTIDE SEQUENCE [LARGE SCALE GENOMIC DNA]</scope>
    <source>
        <strain evidence="2 3">DSM 21944</strain>
    </source>
</reference>
<comment type="caution">
    <text evidence="2">The sequence shown here is derived from an EMBL/GenBank/DDBJ whole genome shotgun (WGS) entry which is preliminary data.</text>
</comment>
<name>A0A4S3KUG2_9GAMM</name>